<keyword evidence="3" id="KW-0057">Aromatic amino acid biosynthesis</keyword>
<dbReference type="RefSeq" id="WP_004570013.1">
    <property type="nucleotide sequence ID" value="NZ_CH724148.1"/>
</dbReference>
<dbReference type="SUPFAM" id="SSF53223">
    <property type="entry name" value="Aminoacid dehydrogenase-like, N-terminal domain"/>
    <property type="match status" value="1"/>
</dbReference>
<proteinExistence type="predicted"/>
<dbReference type="PANTHER" id="PTHR21089">
    <property type="entry name" value="SHIKIMATE DEHYDROGENASE"/>
    <property type="match status" value="1"/>
</dbReference>
<dbReference type="InterPro" id="IPR022893">
    <property type="entry name" value="Shikimate_DH_fam"/>
</dbReference>
<dbReference type="GO" id="GO:0050661">
    <property type="term" value="F:NADP binding"/>
    <property type="evidence" value="ECO:0007669"/>
    <property type="project" value="TreeGrafter"/>
</dbReference>
<comment type="caution">
    <text evidence="5">The sequence shown here is derived from an EMBL/GenBank/DDBJ whole genome shotgun (WGS) entry which is preliminary data.</text>
</comment>
<gene>
    <name evidence="5" type="ORF">PI23P_06965</name>
</gene>
<organism evidence="5 6">
    <name type="scientific">Polaribacter irgensii 23-P</name>
    <dbReference type="NCBI Taxonomy" id="313594"/>
    <lineage>
        <taxon>Bacteria</taxon>
        <taxon>Pseudomonadati</taxon>
        <taxon>Bacteroidota</taxon>
        <taxon>Flavobacteriia</taxon>
        <taxon>Flavobacteriales</taxon>
        <taxon>Flavobacteriaceae</taxon>
    </lineage>
</organism>
<dbReference type="Gene3D" id="3.40.50.10860">
    <property type="entry name" value="Leucine Dehydrogenase, chain A, domain 1"/>
    <property type="match status" value="1"/>
</dbReference>
<dbReference type="PANTHER" id="PTHR21089:SF1">
    <property type="entry name" value="BIFUNCTIONAL 3-DEHYDROQUINATE DEHYDRATASE_SHIKIMATE DEHYDROGENASE, CHLOROPLASTIC"/>
    <property type="match status" value="1"/>
</dbReference>
<dbReference type="InterPro" id="IPR036291">
    <property type="entry name" value="NAD(P)-bd_dom_sf"/>
</dbReference>
<dbReference type="STRING" id="313594.PI23P_06965"/>
<dbReference type="GO" id="GO:0009423">
    <property type="term" value="P:chorismate biosynthetic process"/>
    <property type="evidence" value="ECO:0007669"/>
    <property type="project" value="TreeGrafter"/>
</dbReference>
<evidence type="ECO:0000259" key="4">
    <source>
        <dbReference type="Pfam" id="PF08501"/>
    </source>
</evidence>
<dbReference type="Gene3D" id="3.40.50.720">
    <property type="entry name" value="NAD(P)-binding Rossmann-like Domain"/>
    <property type="match status" value="1"/>
</dbReference>
<keyword evidence="3" id="KW-0028">Amino-acid biosynthesis</keyword>
<dbReference type="Proteomes" id="UP000003053">
    <property type="component" value="Unassembled WGS sequence"/>
</dbReference>
<dbReference type="GO" id="GO:0005829">
    <property type="term" value="C:cytosol"/>
    <property type="evidence" value="ECO:0007669"/>
    <property type="project" value="TreeGrafter"/>
</dbReference>
<name>A4BYV2_9FLAO</name>
<evidence type="ECO:0000256" key="1">
    <source>
        <dbReference type="ARBA" id="ARBA00004871"/>
    </source>
</evidence>
<dbReference type="HOGENOM" id="CLU_044063_4_1_10"/>
<dbReference type="CDD" id="cd01065">
    <property type="entry name" value="NAD_bind_Shikimate_DH"/>
    <property type="match status" value="1"/>
</dbReference>
<keyword evidence="6" id="KW-1185">Reference proteome</keyword>
<feature type="domain" description="Shikimate dehydrogenase substrate binding N-terminal" evidence="4">
    <location>
        <begin position="11"/>
        <end position="93"/>
    </location>
</feature>
<dbReference type="SUPFAM" id="SSF51735">
    <property type="entry name" value="NAD(P)-binding Rossmann-fold domains"/>
    <property type="match status" value="1"/>
</dbReference>
<evidence type="ECO:0000313" key="6">
    <source>
        <dbReference type="Proteomes" id="UP000003053"/>
    </source>
</evidence>
<dbReference type="GO" id="GO:0019632">
    <property type="term" value="P:shikimate metabolic process"/>
    <property type="evidence" value="ECO:0007669"/>
    <property type="project" value="TreeGrafter"/>
</dbReference>
<dbReference type="Pfam" id="PF08501">
    <property type="entry name" value="Shikimate_dh_N"/>
    <property type="match status" value="1"/>
</dbReference>
<dbReference type="InterPro" id="IPR046346">
    <property type="entry name" value="Aminoacid_DH-like_N_sf"/>
</dbReference>
<dbReference type="OrthoDB" id="9792692at2"/>
<comment type="pathway">
    <text evidence="1">Metabolic intermediate biosynthesis; chorismate biosynthesis; chorismate from D-erythrose 4-phosphate and phosphoenolpyruvate: step 4/7.</text>
</comment>
<dbReference type="InterPro" id="IPR013708">
    <property type="entry name" value="Shikimate_DH-bd_N"/>
</dbReference>
<evidence type="ECO:0000313" key="5">
    <source>
        <dbReference type="EMBL" id="EAR12345.1"/>
    </source>
</evidence>
<keyword evidence="2" id="KW-0560">Oxidoreductase</keyword>
<evidence type="ECO:0000256" key="3">
    <source>
        <dbReference type="ARBA" id="ARBA00023141"/>
    </source>
</evidence>
<dbReference type="EMBL" id="AAOG01000002">
    <property type="protein sequence ID" value="EAR12345.1"/>
    <property type="molecule type" value="Genomic_DNA"/>
</dbReference>
<reference evidence="5 6" key="1">
    <citation type="submission" date="2006-02" db="EMBL/GenBank/DDBJ databases">
        <authorList>
            <person name="Murray A."/>
            <person name="Staley J."/>
            <person name="Ferriera S."/>
            <person name="Johnson J."/>
            <person name="Kravitz S."/>
            <person name="Halpern A."/>
            <person name="Remington K."/>
            <person name="Beeson K."/>
            <person name="Tran B."/>
            <person name="Rogers Y.-H."/>
            <person name="Friedman R."/>
            <person name="Venter J.C."/>
        </authorList>
    </citation>
    <scope>NUCLEOTIDE SEQUENCE [LARGE SCALE GENOMIC DNA]</scope>
    <source>
        <strain evidence="5 6">23-P</strain>
    </source>
</reference>
<dbReference type="GO" id="GO:0009073">
    <property type="term" value="P:aromatic amino acid family biosynthetic process"/>
    <property type="evidence" value="ECO:0007669"/>
    <property type="project" value="UniProtKB-KW"/>
</dbReference>
<accession>A4BYV2</accession>
<dbReference type="AlphaFoldDB" id="A4BYV2"/>
<evidence type="ECO:0000256" key="2">
    <source>
        <dbReference type="ARBA" id="ARBA00023002"/>
    </source>
</evidence>
<dbReference type="GO" id="GO:0004764">
    <property type="term" value="F:shikimate 3-dehydrogenase (NADP+) activity"/>
    <property type="evidence" value="ECO:0007669"/>
    <property type="project" value="InterPro"/>
</dbReference>
<sequence>MEEKKNKVFGLLGRNISYSFSRGYFSKKFEKLGLQEHLYTNFDLQKITDFPKLIEQELFLKGMNVTIPYKEEVLPYLDELDQTAKEIGAVNTIKFTKQGRLKGYNTDVVGFEKSIAPYFKKHHRHALILGTGGASKAVAYALKKNKIAYQFVSRTPKGSGEISYQELSEEIMNKAHVIVNCTPLGTSPNVHLYPDIPYHFLSERHLLFDLIYNPEVTNFLTKGRENGAVIKNGHEMLALQAEESWSIWNESKL</sequence>
<protein>
    <submittedName>
        <fullName evidence="5">Putative shikimate 5-dehydrogenase</fullName>
    </submittedName>
</protein>
<dbReference type="eggNOG" id="COG0169">
    <property type="taxonomic scope" value="Bacteria"/>
</dbReference>